<organism evidence="2 3">
    <name type="scientific">Olivier's shrew virus 1</name>
    <dbReference type="NCBI Taxonomy" id="2012619"/>
    <lineage>
        <taxon>Viruses</taxon>
        <taxon>Riboviria</taxon>
        <taxon>Orthornavirae</taxon>
        <taxon>Pisuviricota</taxon>
        <taxon>Pisoniviricetes</taxon>
        <taxon>Nidovirales</taxon>
        <taxon>Arnidovirineae</taxon>
        <taxon>Arteriviridae</taxon>
        <taxon>Crocarterivirinae</taxon>
        <taxon>Muarterivirus</taxon>
        <taxon>Muarterivirus afrigant</taxon>
    </lineage>
</organism>
<name>A0A1Z2RX66_9NIDO</name>
<dbReference type="KEGG" id="vg:33194321"/>
<evidence type="ECO:0000313" key="3">
    <source>
        <dbReference type="Proteomes" id="UP000201418"/>
    </source>
</evidence>
<gene>
    <name evidence="2" type="primary">ORF7</name>
</gene>
<dbReference type="GO" id="GO:0019013">
    <property type="term" value="C:viral nucleocapsid"/>
    <property type="evidence" value="ECO:0007669"/>
    <property type="project" value="InterPro"/>
</dbReference>
<dbReference type="Proteomes" id="UP000201418">
    <property type="component" value="Segment"/>
</dbReference>
<dbReference type="RefSeq" id="YP_009388599.1">
    <property type="nucleotide sequence ID" value="NC_035127.1"/>
</dbReference>
<dbReference type="EMBL" id="MF324848">
    <property type="protein sequence ID" value="ASA49510.1"/>
    <property type="molecule type" value="Genomic_RNA"/>
</dbReference>
<dbReference type="GeneID" id="33194321"/>
<proteinExistence type="predicted"/>
<reference evidence="2 3" key="1">
    <citation type="submission" date="2017-06" db="EMBL/GenBank/DDBJ databases">
        <title>Olivier's shrew virus, a newly discovered Arterivirus isolated from Guinean shrews, represents a putative new genus within the family Arteriviridae.</title>
        <authorList>
            <person name="Vanmechelen B."/>
            <person name="Vergote V."/>
            <person name="Laenen L."/>
            <person name="Maes P."/>
        </authorList>
    </citation>
    <scope>NUCLEOTIDE SEQUENCE [LARGE SCALE GENOMIC DNA]</scope>
    <source>
        <strain evidence="2">Gkd-1</strain>
    </source>
</reference>
<dbReference type="InterPro" id="IPR002484">
    <property type="entry name" value="Arte_nucleocap"/>
</dbReference>
<dbReference type="Gene3D" id="6.10.140.90">
    <property type="match status" value="1"/>
</dbReference>
<evidence type="ECO:0000313" key="2">
    <source>
        <dbReference type="EMBL" id="ASA49510.1"/>
    </source>
</evidence>
<accession>A0A1Z2RX66</accession>
<feature type="region of interest" description="Disordered" evidence="1">
    <location>
        <begin position="29"/>
        <end position="57"/>
    </location>
</feature>
<protein>
    <submittedName>
        <fullName evidence="2">N protein</fullName>
    </submittedName>
</protein>
<dbReference type="Pfam" id="PF01481">
    <property type="entry name" value="Arteri_nucleo"/>
    <property type="match status" value="1"/>
</dbReference>
<evidence type="ECO:0000256" key="1">
    <source>
        <dbReference type="SAM" id="MobiDB-lite"/>
    </source>
</evidence>
<sequence length="121" mass="12985">MAKNNKPRAKNPKNTSAGDVVALLATALRGAQQPKNSKKKSKNQKQPAPAGVRFPLALPGDLRPTLNQRDYAAVRSAVVTCMNHGAGLMRLNGDRIEFSVDCTPDRKMLERISSTSSSPAS</sequence>
<keyword evidence="3" id="KW-1185">Reference proteome</keyword>